<dbReference type="InterPro" id="IPR050312">
    <property type="entry name" value="IolE/XylAMocC-like"/>
</dbReference>
<keyword evidence="3" id="KW-1185">Reference proteome</keyword>
<keyword evidence="2" id="KW-0413">Isomerase</keyword>
<comment type="caution">
    <text evidence="2">The sequence shown here is derived from an EMBL/GenBank/DDBJ whole genome shotgun (WGS) entry which is preliminary data.</text>
</comment>
<dbReference type="Pfam" id="PF01261">
    <property type="entry name" value="AP_endonuc_2"/>
    <property type="match status" value="1"/>
</dbReference>
<sequence length="286" mass="32905">MSRSSGWIVSGLSDEAGADLDVQIRAHEELGWNEIEIRSVYGQAMADWDHARFEDVRNRLEQASLHVTAIASRIANWERPITHPFEKDLEELRILADRMNKLGAKYVRIMSYPNDGLPDMEWRQRVLDRMHQLTELAEAANITLLHENCSGWAGSHPGHALELVEQVNSPHFRLLFDTGNGIAYGYDTFEYLKKVWRYVSHVHIKDGIRKTGFEEYTLPGEGDSRVRDCLIWLSDHNYSGIISIEPHLHLIPHLHQSSGSEEAKEAYVAYGQKMERLLREIYVETT</sequence>
<accession>A0ABS4JI84</accession>
<dbReference type="InterPro" id="IPR013022">
    <property type="entry name" value="Xyl_isomerase-like_TIM-brl"/>
</dbReference>
<dbReference type="Proteomes" id="UP001519288">
    <property type="component" value="Unassembled WGS sequence"/>
</dbReference>
<proteinExistence type="predicted"/>
<organism evidence="2 3">
    <name type="scientific">Paenibacillus shirakamiensis</name>
    <dbReference type="NCBI Taxonomy" id="1265935"/>
    <lineage>
        <taxon>Bacteria</taxon>
        <taxon>Bacillati</taxon>
        <taxon>Bacillota</taxon>
        <taxon>Bacilli</taxon>
        <taxon>Bacillales</taxon>
        <taxon>Paenibacillaceae</taxon>
        <taxon>Paenibacillus</taxon>
    </lineage>
</organism>
<evidence type="ECO:0000313" key="3">
    <source>
        <dbReference type="Proteomes" id="UP001519288"/>
    </source>
</evidence>
<protein>
    <submittedName>
        <fullName evidence="2">Sugar phosphate isomerase/epimerase</fullName>
    </submittedName>
</protein>
<feature type="domain" description="Xylose isomerase-like TIM barrel" evidence="1">
    <location>
        <begin position="26"/>
        <end position="248"/>
    </location>
</feature>
<evidence type="ECO:0000313" key="2">
    <source>
        <dbReference type="EMBL" id="MBP2000264.1"/>
    </source>
</evidence>
<dbReference type="InterPro" id="IPR036237">
    <property type="entry name" value="Xyl_isomerase-like_sf"/>
</dbReference>
<dbReference type="EMBL" id="JAGGLD010000001">
    <property type="protein sequence ID" value="MBP2000264.1"/>
    <property type="molecule type" value="Genomic_DNA"/>
</dbReference>
<dbReference type="PANTHER" id="PTHR12110">
    <property type="entry name" value="HYDROXYPYRUVATE ISOMERASE"/>
    <property type="match status" value="1"/>
</dbReference>
<dbReference type="RefSeq" id="WP_209860135.1">
    <property type="nucleotide sequence ID" value="NZ_JAGGLD010000001.1"/>
</dbReference>
<dbReference type="Gene3D" id="3.20.20.150">
    <property type="entry name" value="Divalent-metal-dependent TIM barrel enzymes"/>
    <property type="match status" value="1"/>
</dbReference>
<dbReference type="SUPFAM" id="SSF51658">
    <property type="entry name" value="Xylose isomerase-like"/>
    <property type="match status" value="1"/>
</dbReference>
<reference evidence="2 3" key="1">
    <citation type="submission" date="2021-03" db="EMBL/GenBank/DDBJ databases">
        <title>Genomic Encyclopedia of Type Strains, Phase IV (KMG-IV): sequencing the most valuable type-strain genomes for metagenomic binning, comparative biology and taxonomic classification.</title>
        <authorList>
            <person name="Goeker M."/>
        </authorList>
    </citation>
    <scope>NUCLEOTIDE SEQUENCE [LARGE SCALE GENOMIC DNA]</scope>
    <source>
        <strain evidence="2 3">DSM 26806</strain>
    </source>
</reference>
<dbReference type="GO" id="GO:0016853">
    <property type="term" value="F:isomerase activity"/>
    <property type="evidence" value="ECO:0007669"/>
    <property type="project" value="UniProtKB-KW"/>
</dbReference>
<gene>
    <name evidence="2" type="ORF">J2Z69_001283</name>
</gene>
<name>A0ABS4JI84_9BACL</name>
<evidence type="ECO:0000259" key="1">
    <source>
        <dbReference type="Pfam" id="PF01261"/>
    </source>
</evidence>